<evidence type="ECO:0000256" key="1">
    <source>
        <dbReference type="SAM" id="Coils"/>
    </source>
</evidence>
<keyword evidence="3" id="KW-1185">Reference proteome</keyword>
<protein>
    <submittedName>
        <fullName evidence="2">Uncharacterized protein</fullName>
    </submittedName>
</protein>
<proteinExistence type="predicted"/>
<dbReference type="AlphaFoldDB" id="A0A835RNS3"/>
<keyword evidence="1" id="KW-0175">Coiled coil</keyword>
<reference evidence="2 3" key="1">
    <citation type="journal article" date="2020" name="Nat. Food">
        <title>A phased Vanilla planifolia genome enables genetic improvement of flavour and production.</title>
        <authorList>
            <person name="Hasing T."/>
            <person name="Tang H."/>
            <person name="Brym M."/>
            <person name="Khazi F."/>
            <person name="Huang T."/>
            <person name="Chambers A.H."/>
        </authorList>
    </citation>
    <scope>NUCLEOTIDE SEQUENCE [LARGE SCALE GENOMIC DNA]</scope>
    <source>
        <tissue evidence="2">Leaf</tissue>
    </source>
</reference>
<dbReference type="Proteomes" id="UP000636800">
    <property type="component" value="Chromosome 1"/>
</dbReference>
<dbReference type="EMBL" id="JADCNL010000001">
    <property type="protein sequence ID" value="KAG0495546.1"/>
    <property type="molecule type" value="Genomic_DNA"/>
</dbReference>
<organism evidence="2 3">
    <name type="scientific">Vanilla planifolia</name>
    <name type="common">Vanilla</name>
    <dbReference type="NCBI Taxonomy" id="51239"/>
    <lineage>
        <taxon>Eukaryota</taxon>
        <taxon>Viridiplantae</taxon>
        <taxon>Streptophyta</taxon>
        <taxon>Embryophyta</taxon>
        <taxon>Tracheophyta</taxon>
        <taxon>Spermatophyta</taxon>
        <taxon>Magnoliopsida</taxon>
        <taxon>Liliopsida</taxon>
        <taxon>Asparagales</taxon>
        <taxon>Orchidaceae</taxon>
        <taxon>Vanilloideae</taxon>
        <taxon>Vanilleae</taxon>
        <taxon>Vanilla</taxon>
    </lineage>
</organism>
<accession>A0A835RNS3</accession>
<name>A0A835RNS3_VANPL</name>
<feature type="coiled-coil region" evidence="1">
    <location>
        <begin position="42"/>
        <end position="104"/>
    </location>
</feature>
<comment type="caution">
    <text evidence="2">The sequence shown here is derived from an EMBL/GenBank/DDBJ whole genome shotgun (WGS) entry which is preliminary data.</text>
</comment>
<gene>
    <name evidence="2" type="ORF">HPP92_000237</name>
</gene>
<sequence>MKDGGVKKCPGYSWVEIGNSKVHRFLTADQSHKSCSDIYVALEGLTMQLKDEELEKLEELKELEKELDEELEKLEKFFEEFKKLEILEVVKEKLEEDLDEELEELDELE</sequence>
<evidence type="ECO:0000313" key="2">
    <source>
        <dbReference type="EMBL" id="KAG0495546.1"/>
    </source>
</evidence>
<evidence type="ECO:0000313" key="3">
    <source>
        <dbReference type="Proteomes" id="UP000636800"/>
    </source>
</evidence>